<evidence type="ECO:0000256" key="2">
    <source>
        <dbReference type="ARBA" id="ARBA00022692"/>
    </source>
</evidence>
<dbReference type="SUPFAM" id="SSF52540">
    <property type="entry name" value="P-loop containing nucleoside triphosphate hydrolases"/>
    <property type="match status" value="1"/>
</dbReference>
<protein>
    <submittedName>
        <fullName evidence="10">ABC transporter, ATP-binding protein</fullName>
    </submittedName>
</protein>
<feature type="transmembrane region" description="Helical" evidence="7">
    <location>
        <begin position="91"/>
        <end position="111"/>
    </location>
</feature>
<feature type="transmembrane region" description="Helical" evidence="7">
    <location>
        <begin position="12"/>
        <end position="33"/>
    </location>
</feature>
<evidence type="ECO:0000259" key="8">
    <source>
        <dbReference type="PROSITE" id="PS50893"/>
    </source>
</evidence>
<dbReference type="InterPro" id="IPR017871">
    <property type="entry name" value="ABC_transporter-like_CS"/>
</dbReference>
<keyword evidence="3" id="KW-0547">Nucleotide-binding</keyword>
<dbReference type="Gene3D" id="3.40.50.300">
    <property type="entry name" value="P-loop containing nucleotide triphosphate hydrolases"/>
    <property type="match status" value="1"/>
</dbReference>
<dbReference type="SUPFAM" id="SSF90123">
    <property type="entry name" value="ABC transporter transmembrane region"/>
    <property type="match status" value="1"/>
</dbReference>
<dbReference type="InterPro" id="IPR036640">
    <property type="entry name" value="ABC1_TM_sf"/>
</dbReference>
<dbReference type="InterPro" id="IPR027417">
    <property type="entry name" value="P-loop_NTPase"/>
</dbReference>
<sequence>MSGSIYRRMGQLLFHFWPYIFISSLAAIVFVFLNTASIWLTASLINNILADFDKIVQAQAEWAGKAGLTLNEKLKYWTNVLILRETPLESLKILCLSILTVFFIKNIFLYIKNILLRIVELKLVKEIRDRLYIHIQTLSLGYFNRQHSGTITSIVMNDVEQLQTALAVVFQRLFVEPINILTFVALLFIISWKLALIAIIIIPLAGIAIFSIGRSIRRKSRRTQAKIAEIMQILTETVTSIRIVKAFVNEKEEVKNFTRESKHYFKLLLKRARLDLIAGPTTETFGVIIGVVLLWYGGMEVLAQKGVSAEDFIRFILILFSILGPIKQLSNVNLKIQIGAASAERIFGLLDTPPEIVEDPDPVELDVFNNAIEFDQIHFEYSDADERVLDGVSFTIKKGEIVALVGPSGSGKSTIADLIPRFFDVSKGALRIDGNNVRKISFSSLRGSMGIVTQEVILFNDTIRKNIAYGQSDVTEEAIQKAAEAANALEFIKQTPDGFDTLIGERGVNLSGGQKQRLAIARALLKNPPILILDEATSALDTESEKMVQKAIEVLMKDRTVLVIAHRLSTVQNADKIVVLDKGKILEVGSHNELYEKGGLYRRLYDIQFD</sequence>
<dbReference type="PROSITE" id="PS50893">
    <property type="entry name" value="ABC_TRANSPORTER_2"/>
    <property type="match status" value="1"/>
</dbReference>
<evidence type="ECO:0000256" key="3">
    <source>
        <dbReference type="ARBA" id="ARBA00022741"/>
    </source>
</evidence>
<dbReference type="PANTHER" id="PTHR24221:SF654">
    <property type="entry name" value="ATP-BINDING CASSETTE SUB-FAMILY B MEMBER 6"/>
    <property type="match status" value="1"/>
</dbReference>
<evidence type="ECO:0000313" key="10">
    <source>
        <dbReference type="EMBL" id="CUV09006.1"/>
    </source>
</evidence>
<evidence type="ECO:0000259" key="9">
    <source>
        <dbReference type="PROSITE" id="PS50929"/>
    </source>
</evidence>
<dbReference type="PROSITE" id="PS50929">
    <property type="entry name" value="ABC_TM1F"/>
    <property type="match status" value="1"/>
</dbReference>
<feature type="transmembrane region" description="Helical" evidence="7">
    <location>
        <begin position="196"/>
        <end position="216"/>
    </location>
</feature>
<evidence type="ECO:0000256" key="7">
    <source>
        <dbReference type="SAM" id="Phobius"/>
    </source>
</evidence>
<dbReference type="Pfam" id="PF00005">
    <property type="entry name" value="ABC_tran"/>
    <property type="match status" value="1"/>
</dbReference>
<dbReference type="FunFam" id="3.40.50.300:FF:000218">
    <property type="entry name" value="Multidrug ABC transporter ATP-binding protein"/>
    <property type="match status" value="1"/>
</dbReference>
<reference evidence="10" key="1">
    <citation type="submission" date="2015-10" db="EMBL/GenBank/DDBJ databases">
        <authorList>
            <person name="Gilbert D.G."/>
        </authorList>
    </citation>
    <scope>NUCLEOTIDE SEQUENCE</scope>
</reference>
<dbReference type="EMBL" id="FAXC01000150">
    <property type="protein sequence ID" value="CUV09006.1"/>
    <property type="molecule type" value="Genomic_DNA"/>
</dbReference>
<keyword evidence="2 7" id="KW-0812">Transmembrane</keyword>
<dbReference type="AlphaFoldDB" id="A0A160VEL6"/>
<feature type="domain" description="ABC transporter" evidence="8">
    <location>
        <begin position="372"/>
        <end position="607"/>
    </location>
</feature>
<dbReference type="GO" id="GO:0034040">
    <property type="term" value="F:ATPase-coupled lipid transmembrane transporter activity"/>
    <property type="evidence" value="ECO:0007669"/>
    <property type="project" value="TreeGrafter"/>
</dbReference>
<dbReference type="GO" id="GO:0005524">
    <property type="term" value="F:ATP binding"/>
    <property type="evidence" value="ECO:0007669"/>
    <property type="project" value="UniProtKB-KW"/>
</dbReference>
<dbReference type="InterPro" id="IPR003593">
    <property type="entry name" value="AAA+_ATPase"/>
</dbReference>
<dbReference type="GO" id="GO:0016887">
    <property type="term" value="F:ATP hydrolysis activity"/>
    <property type="evidence" value="ECO:0007669"/>
    <property type="project" value="InterPro"/>
</dbReference>
<evidence type="ECO:0000256" key="4">
    <source>
        <dbReference type="ARBA" id="ARBA00022840"/>
    </source>
</evidence>
<keyword evidence="5 7" id="KW-1133">Transmembrane helix</keyword>
<keyword evidence="6 7" id="KW-0472">Membrane</keyword>
<feature type="domain" description="ABC transmembrane type-1" evidence="9">
    <location>
        <begin position="21"/>
        <end position="332"/>
    </location>
</feature>
<comment type="subcellular location">
    <subcellularLocation>
        <location evidence="1">Membrane</location>
        <topology evidence="1">Multi-pass membrane protein</topology>
    </subcellularLocation>
</comment>
<accession>A0A160VEL6</accession>
<dbReference type="GO" id="GO:0016020">
    <property type="term" value="C:membrane"/>
    <property type="evidence" value="ECO:0007669"/>
    <property type="project" value="UniProtKB-SubCell"/>
</dbReference>
<feature type="transmembrane region" description="Helical" evidence="7">
    <location>
        <begin position="276"/>
        <end position="297"/>
    </location>
</feature>
<evidence type="ECO:0000256" key="5">
    <source>
        <dbReference type="ARBA" id="ARBA00022989"/>
    </source>
</evidence>
<dbReference type="PANTHER" id="PTHR24221">
    <property type="entry name" value="ATP-BINDING CASSETTE SUB-FAMILY B"/>
    <property type="match status" value="1"/>
</dbReference>
<dbReference type="SMART" id="SM00382">
    <property type="entry name" value="AAA"/>
    <property type="match status" value="1"/>
</dbReference>
<name>A0A160VEL6_9ZZZZ</name>
<evidence type="ECO:0000256" key="1">
    <source>
        <dbReference type="ARBA" id="ARBA00004141"/>
    </source>
</evidence>
<dbReference type="GO" id="GO:0140359">
    <property type="term" value="F:ABC-type transporter activity"/>
    <property type="evidence" value="ECO:0007669"/>
    <property type="project" value="InterPro"/>
</dbReference>
<keyword evidence="4 10" id="KW-0067">ATP-binding</keyword>
<gene>
    <name evidence="10" type="ORF">MGWOODY_Mmi431</name>
</gene>
<dbReference type="CDD" id="cd18552">
    <property type="entry name" value="ABC_6TM_MsbA_like"/>
    <property type="match status" value="1"/>
</dbReference>
<dbReference type="Gene3D" id="1.20.1560.10">
    <property type="entry name" value="ABC transporter type 1, transmembrane domain"/>
    <property type="match status" value="1"/>
</dbReference>
<feature type="transmembrane region" description="Helical" evidence="7">
    <location>
        <begin position="173"/>
        <end position="190"/>
    </location>
</feature>
<organism evidence="10">
    <name type="scientific">hydrothermal vent metagenome</name>
    <dbReference type="NCBI Taxonomy" id="652676"/>
    <lineage>
        <taxon>unclassified sequences</taxon>
        <taxon>metagenomes</taxon>
        <taxon>ecological metagenomes</taxon>
    </lineage>
</organism>
<dbReference type="InterPro" id="IPR011527">
    <property type="entry name" value="ABC1_TM_dom"/>
</dbReference>
<evidence type="ECO:0000256" key="6">
    <source>
        <dbReference type="ARBA" id="ARBA00023136"/>
    </source>
</evidence>
<dbReference type="CDD" id="cd03251">
    <property type="entry name" value="ABCC_MsbA"/>
    <property type="match status" value="1"/>
</dbReference>
<proteinExistence type="predicted"/>
<dbReference type="PROSITE" id="PS00211">
    <property type="entry name" value="ABC_TRANSPORTER_1"/>
    <property type="match status" value="1"/>
</dbReference>
<dbReference type="Pfam" id="PF00664">
    <property type="entry name" value="ABC_membrane"/>
    <property type="match status" value="1"/>
</dbReference>
<dbReference type="InterPro" id="IPR039421">
    <property type="entry name" value="Type_1_exporter"/>
</dbReference>
<dbReference type="InterPro" id="IPR003439">
    <property type="entry name" value="ABC_transporter-like_ATP-bd"/>
</dbReference>